<proteinExistence type="predicted"/>
<accession>A0ABQ1IZ24</accession>
<dbReference type="Pfam" id="PF03886">
    <property type="entry name" value="ABC_trans_aux"/>
    <property type="match status" value="1"/>
</dbReference>
<organism evidence="2 3">
    <name type="scientific">Oceanisphaera marina</name>
    <dbReference type="NCBI Taxonomy" id="2017550"/>
    <lineage>
        <taxon>Bacteria</taxon>
        <taxon>Pseudomonadati</taxon>
        <taxon>Pseudomonadota</taxon>
        <taxon>Gammaproteobacteria</taxon>
        <taxon>Aeromonadales</taxon>
        <taxon>Aeromonadaceae</taxon>
        <taxon>Oceanisphaera</taxon>
    </lineage>
</organism>
<comment type="caution">
    <text evidence="2">The sequence shown here is derived from an EMBL/GenBank/DDBJ whole genome shotgun (WGS) entry which is preliminary data.</text>
</comment>
<dbReference type="Proteomes" id="UP000646152">
    <property type="component" value="Unassembled WGS sequence"/>
</dbReference>
<dbReference type="SUPFAM" id="SSF159594">
    <property type="entry name" value="XCC0632-like"/>
    <property type="match status" value="1"/>
</dbReference>
<dbReference type="InterPro" id="IPR005586">
    <property type="entry name" value="ABC_trans_aux"/>
</dbReference>
<evidence type="ECO:0000313" key="3">
    <source>
        <dbReference type="Proteomes" id="UP000646152"/>
    </source>
</evidence>
<dbReference type="RefSeq" id="WP_229667980.1">
    <property type="nucleotide sequence ID" value="NZ_BMKE01000038.1"/>
</dbReference>
<sequence>MISRLLNRQGFMPSIQPQRATSLMLIAGFVLLSLGGCAGSAAGPTTYMLPSSAAEQHYDSQLAIMVAPVRIAGHLDSEGIVMQLNDIEVYQARQHLWAEGIGQQLQQQLQQRLALVLPQAQVVGKGQPLQANLPVRDIRVQVTRFQGQQNGDALAEGQWQLLDGSGQLLKQRRFSITEPLENDGYPALVRALGSAWEQLADTLAEELVATSKS</sequence>
<dbReference type="EMBL" id="BMKE01000038">
    <property type="protein sequence ID" value="GGB54034.1"/>
    <property type="molecule type" value="Genomic_DNA"/>
</dbReference>
<protein>
    <recommendedName>
        <fullName evidence="1">ABC-type transport auxiliary lipoprotein component domain-containing protein</fullName>
    </recommendedName>
</protein>
<keyword evidence="3" id="KW-1185">Reference proteome</keyword>
<gene>
    <name evidence="2" type="ORF">GCM10011502_28990</name>
</gene>
<evidence type="ECO:0000313" key="2">
    <source>
        <dbReference type="EMBL" id="GGB54034.1"/>
    </source>
</evidence>
<reference evidence="3" key="1">
    <citation type="journal article" date="2019" name="Int. J. Syst. Evol. Microbiol.">
        <title>The Global Catalogue of Microorganisms (GCM) 10K type strain sequencing project: providing services to taxonomists for standard genome sequencing and annotation.</title>
        <authorList>
            <consortium name="The Broad Institute Genomics Platform"/>
            <consortium name="The Broad Institute Genome Sequencing Center for Infectious Disease"/>
            <person name="Wu L."/>
            <person name="Ma J."/>
        </authorList>
    </citation>
    <scope>NUCLEOTIDE SEQUENCE [LARGE SCALE GENOMIC DNA]</scope>
    <source>
        <strain evidence="3">CGMCC 1.15923</strain>
    </source>
</reference>
<feature type="domain" description="ABC-type transport auxiliary lipoprotein component" evidence="1">
    <location>
        <begin position="52"/>
        <end position="204"/>
    </location>
</feature>
<name>A0ABQ1IZ24_9GAMM</name>
<evidence type="ECO:0000259" key="1">
    <source>
        <dbReference type="Pfam" id="PF03886"/>
    </source>
</evidence>
<dbReference type="Gene3D" id="3.40.50.10610">
    <property type="entry name" value="ABC-type transport auxiliary lipoprotein component"/>
    <property type="match status" value="1"/>
</dbReference>